<organism evidence="10 11">
    <name type="scientific">Aspergillus heteromorphus CBS 117.55</name>
    <dbReference type="NCBI Taxonomy" id="1448321"/>
    <lineage>
        <taxon>Eukaryota</taxon>
        <taxon>Fungi</taxon>
        <taxon>Dikarya</taxon>
        <taxon>Ascomycota</taxon>
        <taxon>Pezizomycotina</taxon>
        <taxon>Eurotiomycetes</taxon>
        <taxon>Eurotiomycetidae</taxon>
        <taxon>Eurotiales</taxon>
        <taxon>Aspergillaceae</taxon>
        <taxon>Aspergillus</taxon>
        <taxon>Aspergillus subgen. Circumdati</taxon>
    </lineage>
</organism>
<dbReference type="GeneID" id="37069540"/>
<feature type="transmembrane region" description="Helical" evidence="9">
    <location>
        <begin position="181"/>
        <end position="201"/>
    </location>
</feature>
<feature type="region of interest" description="Disordered" evidence="8">
    <location>
        <begin position="20"/>
        <end position="39"/>
    </location>
</feature>
<evidence type="ECO:0000256" key="2">
    <source>
        <dbReference type="ARBA" id="ARBA00005982"/>
    </source>
</evidence>
<dbReference type="FunFam" id="1.20.1250.20:FF:000085">
    <property type="entry name" value="MFS peptide transporter Ptr2"/>
    <property type="match status" value="1"/>
</dbReference>
<evidence type="ECO:0000256" key="7">
    <source>
        <dbReference type="RuleBase" id="RU003755"/>
    </source>
</evidence>
<feature type="transmembrane region" description="Helical" evidence="9">
    <location>
        <begin position="518"/>
        <end position="542"/>
    </location>
</feature>
<feature type="transmembrane region" description="Helical" evidence="9">
    <location>
        <begin position="293"/>
        <end position="314"/>
    </location>
</feature>
<feature type="transmembrane region" description="Helical" evidence="9">
    <location>
        <begin position="265"/>
        <end position="287"/>
    </location>
</feature>
<dbReference type="InterPro" id="IPR000109">
    <property type="entry name" value="POT_fam"/>
</dbReference>
<dbReference type="SUPFAM" id="SSF103473">
    <property type="entry name" value="MFS general substrate transporter"/>
    <property type="match status" value="1"/>
</dbReference>
<dbReference type="Gene3D" id="1.20.1250.20">
    <property type="entry name" value="MFS general substrate transporter like domains"/>
    <property type="match status" value="1"/>
</dbReference>
<dbReference type="GO" id="GO:0071916">
    <property type="term" value="F:dipeptide transmembrane transporter activity"/>
    <property type="evidence" value="ECO:0007669"/>
    <property type="project" value="UniProtKB-ARBA"/>
</dbReference>
<evidence type="ECO:0000256" key="4">
    <source>
        <dbReference type="ARBA" id="ARBA00022692"/>
    </source>
</evidence>
<keyword evidence="11" id="KW-1185">Reference proteome</keyword>
<dbReference type="EMBL" id="MSFL01000022">
    <property type="protein sequence ID" value="PWY75003.1"/>
    <property type="molecule type" value="Genomic_DNA"/>
</dbReference>
<evidence type="ECO:0000256" key="6">
    <source>
        <dbReference type="ARBA" id="ARBA00023136"/>
    </source>
</evidence>
<dbReference type="InterPro" id="IPR018456">
    <property type="entry name" value="PTR2_symporter_CS"/>
</dbReference>
<comment type="caution">
    <text evidence="10">The sequence shown here is derived from an EMBL/GenBank/DDBJ whole genome shotgun (WGS) entry which is preliminary data.</text>
</comment>
<feature type="transmembrane region" description="Helical" evidence="9">
    <location>
        <begin position="207"/>
        <end position="226"/>
    </location>
</feature>
<evidence type="ECO:0000256" key="5">
    <source>
        <dbReference type="ARBA" id="ARBA00022989"/>
    </source>
</evidence>
<dbReference type="OrthoDB" id="8904098at2759"/>
<evidence type="ECO:0000256" key="9">
    <source>
        <dbReference type="SAM" id="Phobius"/>
    </source>
</evidence>
<feature type="transmembrane region" description="Helical" evidence="9">
    <location>
        <begin position="554"/>
        <end position="576"/>
    </location>
</feature>
<dbReference type="PANTHER" id="PTHR11654">
    <property type="entry name" value="OLIGOPEPTIDE TRANSPORTER-RELATED"/>
    <property type="match status" value="1"/>
</dbReference>
<dbReference type="Proteomes" id="UP000247233">
    <property type="component" value="Unassembled WGS sequence"/>
</dbReference>
<proteinExistence type="inferred from homology"/>
<dbReference type="RefSeq" id="XP_025397128.1">
    <property type="nucleotide sequence ID" value="XM_025547303.1"/>
</dbReference>
<dbReference type="PROSITE" id="PS01023">
    <property type="entry name" value="PTR2_2"/>
    <property type="match status" value="1"/>
</dbReference>
<evidence type="ECO:0000256" key="3">
    <source>
        <dbReference type="ARBA" id="ARBA00022448"/>
    </source>
</evidence>
<dbReference type="VEuPathDB" id="FungiDB:BO70DRAFT_412066"/>
<keyword evidence="4 7" id="KW-0812">Transmembrane</keyword>
<evidence type="ECO:0000256" key="8">
    <source>
        <dbReference type="SAM" id="MobiDB-lite"/>
    </source>
</evidence>
<keyword evidence="6 9" id="KW-0472">Membrane</keyword>
<protein>
    <submittedName>
        <fullName evidence="10">PTR2-domain-containing protein</fullName>
    </submittedName>
</protein>
<feature type="transmembrane region" description="Helical" evidence="9">
    <location>
        <begin position="471"/>
        <end position="493"/>
    </location>
</feature>
<evidence type="ECO:0000313" key="10">
    <source>
        <dbReference type="EMBL" id="PWY75003.1"/>
    </source>
</evidence>
<reference evidence="10 11" key="1">
    <citation type="submission" date="2016-12" db="EMBL/GenBank/DDBJ databases">
        <title>The genomes of Aspergillus section Nigri reveals drivers in fungal speciation.</title>
        <authorList>
            <consortium name="DOE Joint Genome Institute"/>
            <person name="Vesth T.C."/>
            <person name="Nybo J."/>
            <person name="Theobald S."/>
            <person name="Brandl J."/>
            <person name="Frisvad J.C."/>
            <person name="Nielsen K.F."/>
            <person name="Lyhne E.K."/>
            <person name="Kogle M.E."/>
            <person name="Kuo A."/>
            <person name="Riley R."/>
            <person name="Clum A."/>
            <person name="Nolan M."/>
            <person name="Lipzen A."/>
            <person name="Salamov A."/>
            <person name="Henrissat B."/>
            <person name="Wiebenga A."/>
            <person name="De Vries R.P."/>
            <person name="Grigoriev I.V."/>
            <person name="Mortensen U.H."/>
            <person name="Andersen M.R."/>
            <person name="Baker S.E."/>
        </authorList>
    </citation>
    <scope>NUCLEOTIDE SEQUENCE [LARGE SCALE GENOMIC DNA]</scope>
    <source>
        <strain evidence="10 11">CBS 117.55</strain>
    </source>
</reference>
<comment type="similarity">
    <text evidence="2 7">Belongs to the major facilitator superfamily. Proton-dependent oligopeptide transporter (POT/PTR) (TC 2.A.17) family.</text>
</comment>
<evidence type="ECO:0000256" key="1">
    <source>
        <dbReference type="ARBA" id="ARBA00004141"/>
    </source>
</evidence>
<gene>
    <name evidence="10" type="ORF">BO70DRAFT_412066</name>
</gene>
<keyword evidence="5 9" id="KW-1133">Transmembrane helix</keyword>
<dbReference type="Pfam" id="PF00854">
    <property type="entry name" value="PTR2"/>
    <property type="match status" value="1"/>
</dbReference>
<comment type="subcellular location">
    <subcellularLocation>
        <location evidence="1 7">Membrane</location>
        <topology evidence="1 7">Multi-pass membrane protein</topology>
    </subcellularLocation>
</comment>
<dbReference type="InterPro" id="IPR036259">
    <property type="entry name" value="MFS_trans_sf"/>
</dbReference>
<name>A0A317VKY3_9EURO</name>
<dbReference type="GO" id="GO:0005886">
    <property type="term" value="C:plasma membrane"/>
    <property type="evidence" value="ECO:0007669"/>
    <property type="project" value="UniProtKB-ARBA"/>
</dbReference>
<dbReference type="AlphaFoldDB" id="A0A317VKY3"/>
<feature type="compositionally biased region" description="Basic and acidic residues" evidence="8">
    <location>
        <begin position="23"/>
        <end position="39"/>
    </location>
</feature>
<accession>A0A317VKY3</accession>
<evidence type="ECO:0000313" key="11">
    <source>
        <dbReference type="Proteomes" id="UP000247233"/>
    </source>
</evidence>
<keyword evidence="3 7" id="KW-0813">Transport</keyword>
<feature type="transmembrane region" description="Helical" evidence="9">
    <location>
        <begin position="582"/>
        <end position="602"/>
    </location>
</feature>
<sequence>MNVSDPADIAEIAKSTAFAHDAQVGEKKDRVSTDMRHADPSEIQEVRAATEKEVVGSSSVPYEDETLHKTFPTPDELQTLRRVAGKVPWTAYTVAFVELCERFSYYGTTAVFVNFLQRPLPPGSNAGETHGRDNLVPGALGMGQQASTGLTLFNSFWSYIMPLMGAYMADQYWGRFRTIMFSIGVALLGHIILVISAIPPVIHNPHGAIGCFSIGLVIMGVGTGGFKSNISPLIAEQYRDEQPFIKTLPSGERVIVEHAATVSRIYLYFYMMINIGSILGQVSMVYAERYVGFWLSFLLPTIMYMFCPTVLFLCHNKYHLVKPTGSVYLQAMRLWRLAMKGRWSLNPAKIGDPDSCRFIKNPTPFWEPVKPSVLGANRPEWMTFDDEWVDEVARGLKACRVFLWYPLYWLAYNQMLNNLTSQAATMQLGGVPNDIINNLNPLSLIIFIPIMDQLVYPFLRRMGIKFTPLKRITAGFFIAGLSMIAATVTQYYVYKKGRCGKEANYCLDEYNSHSPISVWVQALIYVLGGLSEIFASITSLEYAFTKAPRNMRSLVQAVSLFMNAFSSAIGQALVGLSADPLLVWNYAVVAILAFVGGIGFWLTNYKLDRQEDELNNLPQSHYQGRGTDEEASRG</sequence>
<feature type="transmembrane region" description="Helical" evidence="9">
    <location>
        <begin position="150"/>
        <end position="169"/>
    </location>
</feature>